<dbReference type="NCBIfam" id="TIGR00147">
    <property type="entry name" value="YegS/Rv2252/BmrU family lipid kinase"/>
    <property type="match status" value="1"/>
</dbReference>
<dbReference type="Proteomes" id="UP000737402">
    <property type="component" value="Unassembled WGS sequence"/>
</dbReference>
<dbReference type="Pfam" id="PF19279">
    <property type="entry name" value="YegS_C"/>
    <property type="match status" value="1"/>
</dbReference>
<keyword evidence="13" id="KW-1185">Reference proteome</keyword>
<comment type="caution">
    <text evidence="12">The sequence shown here is derived from an EMBL/GenBank/DDBJ whole genome shotgun (WGS) entry which is preliminary data.</text>
</comment>
<dbReference type="InterPro" id="IPR001206">
    <property type="entry name" value="Diacylglycerol_kinase_cat_dom"/>
</dbReference>
<organism evidence="12 13">
    <name type="scientific">Sutcliffiella tianshenii</name>
    <dbReference type="NCBI Taxonomy" id="1463404"/>
    <lineage>
        <taxon>Bacteria</taxon>
        <taxon>Bacillati</taxon>
        <taxon>Bacillota</taxon>
        <taxon>Bacilli</taxon>
        <taxon>Bacillales</taxon>
        <taxon>Bacillaceae</taxon>
        <taxon>Sutcliffiella</taxon>
    </lineage>
</organism>
<dbReference type="InterPro" id="IPR017438">
    <property type="entry name" value="ATP-NAD_kinase_N"/>
</dbReference>
<evidence type="ECO:0000256" key="7">
    <source>
        <dbReference type="ARBA" id="ARBA00022840"/>
    </source>
</evidence>
<keyword evidence="8" id="KW-0443">Lipid metabolism</keyword>
<name>A0ABS2P0Z2_9BACI</name>
<gene>
    <name evidence="12" type="ORF">JOC95_002394</name>
</gene>
<keyword evidence="6 12" id="KW-0418">Kinase</keyword>
<dbReference type="SMART" id="SM00046">
    <property type="entry name" value="DAGKc"/>
    <property type="match status" value="1"/>
</dbReference>
<dbReference type="InterPro" id="IPR045540">
    <property type="entry name" value="YegS/DAGK_C"/>
</dbReference>
<comment type="similarity">
    <text evidence="2">Belongs to the diacylglycerol/lipid kinase family.</text>
</comment>
<evidence type="ECO:0000259" key="11">
    <source>
        <dbReference type="PROSITE" id="PS50146"/>
    </source>
</evidence>
<evidence type="ECO:0000256" key="6">
    <source>
        <dbReference type="ARBA" id="ARBA00022777"/>
    </source>
</evidence>
<evidence type="ECO:0000256" key="5">
    <source>
        <dbReference type="ARBA" id="ARBA00022741"/>
    </source>
</evidence>
<evidence type="ECO:0000256" key="10">
    <source>
        <dbReference type="ARBA" id="ARBA00023264"/>
    </source>
</evidence>
<keyword evidence="3" id="KW-0444">Lipid biosynthesis</keyword>
<evidence type="ECO:0000313" key="12">
    <source>
        <dbReference type="EMBL" id="MBM7620541.1"/>
    </source>
</evidence>
<dbReference type="EMBL" id="JAFBED010000004">
    <property type="protein sequence ID" value="MBM7620541.1"/>
    <property type="molecule type" value="Genomic_DNA"/>
</dbReference>
<dbReference type="PANTHER" id="PTHR12358">
    <property type="entry name" value="SPHINGOSINE KINASE"/>
    <property type="match status" value="1"/>
</dbReference>
<dbReference type="InterPro" id="IPR005218">
    <property type="entry name" value="Diacylglycerol/lipid_kinase"/>
</dbReference>
<dbReference type="Gene3D" id="2.60.200.40">
    <property type="match status" value="1"/>
</dbReference>
<proteinExistence type="inferred from homology"/>
<dbReference type="GO" id="GO:0016301">
    <property type="term" value="F:kinase activity"/>
    <property type="evidence" value="ECO:0007669"/>
    <property type="project" value="UniProtKB-KW"/>
</dbReference>
<dbReference type="InterPro" id="IPR050187">
    <property type="entry name" value="Lipid_Phosphate_FormReg"/>
</dbReference>
<evidence type="ECO:0000256" key="2">
    <source>
        <dbReference type="ARBA" id="ARBA00005983"/>
    </source>
</evidence>
<sequence>MKKVALILNPNAGKRKMVESIDEIKEKLQEGFEEVEVMVTKEKGDGAKLVSDLEGKVDLIIGAGGDGTIYELINAICSLKDRPAFAIIPGGTCNDFSRTIGMKQNPLLAVEQIVEKRMEQVDVGKCDKQYFLNFWGIGLISKVSDNMDTQNKQLLGKLSYYISAGQMIMESEPFQLKVKSDTTDYDGPAMMFLIGNGSYVGGFQSFFPESHVQDGVLDVLIVKQTSLTHLWTWMQSKIQQQFPAEADESLIYFQAREIEIEATPKQEIDCDGECNFSTPSNIKILPKHLKVLVGDFESIK</sequence>
<dbReference type="Gene3D" id="3.40.50.10330">
    <property type="entry name" value="Probable inorganic polyphosphate/atp-NAD kinase, domain 1"/>
    <property type="match status" value="1"/>
</dbReference>
<protein>
    <submittedName>
        <fullName evidence="12">YegS/Rv2252/BmrU family lipid kinase</fullName>
    </submittedName>
</protein>
<evidence type="ECO:0000256" key="9">
    <source>
        <dbReference type="ARBA" id="ARBA00023209"/>
    </source>
</evidence>
<keyword evidence="9" id="KW-0594">Phospholipid biosynthesis</keyword>
<dbReference type="InterPro" id="IPR016064">
    <property type="entry name" value="NAD/diacylglycerol_kinase_sf"/>
</dbReference>
<reference evidence="12 13" key="1">
    <citation type="submission" date="2021-01" db="EMBL/GenBank/DDBJ databases">
        <title>Genomic Encyclopedia of Type Strains, Phase IV (KMG-IV): sequencing the most valuable type-strain genomes for metagenomic binning, comparative biology and taxonomic classification.</title>
        <authorList>
            <person name="Goeker M."/>
        </authorList>
    </citation>
    <scope>NUCLEOTIDE SEQUENCE [LARGE SCALE GENOMIC DNA]</scope>
    <source>
        <strain evidence="12 13">DSM 25879</strain>
    </source>
</reference>
<feature type="domain" description="DAGKc" evidence="11">
    <location>
        <begin position="1"/>
        <end position="130"/>
    </location>
</feature>
<evidence type="ECO:0000256" key="8">
    <source>
        <dbReference type="ARBA" id="ARBA00023098"/>
    </source>
</evidence>
<keyword evidence="7" id="KW-0067">ATP-binding</keyword>
<evidence type="ECO:0000256" key="3">
    <source>
        <dbReference type="ARBA" id="ARBA00022516"/>
    </source>
</evidence>
<keyword evidence="4" id="KW-0808">Transferase</keyword>
<evidence type="ECO:0000256" key="1">
    <source>
        <dbReference type="ARBA" id="ARBA00001946"/>
    </source>
</evidence>
<accession>A0ABS2P0Z2</accession>
<keyword evidence="10" id="KW-1208">Phospholipid metabolism</keyword>
<keyword evidence="5" id="KW-0547">Nucleotide-binding</keyword>
<dbReference type="PROSITE" id="PS50146">
    <property type="entry name" value="DAGK"/>
    <property type="match status" value="1"/>
</dbReference>
<dbReference type="PANTHER" id="PTHR12358:SF107">
    <property type="entry name" value="LIPID KINASE BMRU-RELATED"/>
    <property type="match status" value="1"/>
</dbReference>
<dbReference type="SUPFAM" id="SSF111331">
    <property type="entry name" value="NAD kinase/diacylglycerol kinase-like"/>
    <property type="match status" value="1"/>
</dbReference>
<evidence type="ECO:0000313" key="13">
    <source>
        <dbReference type="Proteomes" id="UP000737402"/>
    </source>
</evidence>
<evidence type="ECO:0000256" key="4">
    <source>
        <dbReference type="ARBA" id="ARBA00022679"/>
    </source>
</evidence>
<comment type="cofactor">
    <cofactor evidence="1">
        <name>Mg(2+)</name>
        <dbReference type="ChEBI" id="CHEBI:18420"/>
    </cofactor>
</comment>
<dbReference type="RefSeq" id="WP_204416266.1">
    <property type="nucleotide sequence ID" value="NZ_JAFBED010000004.1"/>
</dbReference>
<dbReference type="Pfam" id="PF00781">
    <property type="entry name" value="DAGK_cat"/>
    <property type="match status" value="1"/>
</dbReference>